<dbReference type="PROSITE" id="PS00810">
    <property type="entry name" value="ADP_GLC_PYROPHOSPH_3"/>
    <property type="match status" value="1"/>
</dbReference>
<feature type="site" description="Could play a key role in the communication between the regulatory and the substrate sites" evidence="9">
    <location>
        <position position="77"/>
    </location>
</feature>
<dbReference type="EMBL" id="JPXY01000020">
    <property type="protein sequence ID" value="KGQ32657.1"/>
    <property type="molecule type" value="Genomic_DNA"/>
</dbReference>
<dbReference type="SUPFAM" id="SSF53448">
    <property type="entry name" value="Nucleotide-diphospho-sugar transferases"/>
    <property type="match status" value="1"/>
</dbReference>
<dbReference type="GO" id="GO:0005978">
    <property type="term" value="P:glycogen biosynthetic process"/>
    <property type="evidence" value="ECO:0007669"/>
    <property type="project" value="UniProtKB-UniRule"/>
</dbReference>
<keyword evidence="5 9" id="KW-0547">Nucleotide-binding</keyword>
<dbReference type="Pfam" id="PF00483">
    <property type="entry name" value="NTP_transferase"/>
    <property type="match status" value="1"/>
</dbReference>
<organism evidence="12 13">
    <name type="scientific">Gallibacterium genomosp. 2</name>
    <dbReference type="NCBI Taxonomy" id="155517"/>
    <lineage>
        <taxon>Bacteria</taxon>
        <taxon>Pseudomonadati</taxon>
        <taxon>Pseudomonadota</taxon>
        <taxon>Gammaproteobacteria</taxon>
        <taxon>Pasteurellales</taxon>
        <taxon>Pasteurellaceae</taxon>
        <taxon>Gallibacterium</taxon>
    </lineage>
</organism>
<evidence type="ECO:0000256" key="2">
    <source>
        <dbReference type="ARBA" id="ARBA00022600"/>
    </source>
</evidence>
<dbReference type="InterPro" id="IPR029044">
    <property type="entry name" value="Nucleotide-diphossugar_trans"/>
</dbReference>
<dbReference type="HAMAP" id="MF_00624">
    <property type="entry name" value="GlgC"/>
    <property type="match status" value="1"/>
</dbReference>
<dbReference type="Proteomes" id="UP000030418">
    <property type="component" value="Unassembled WGS sequence"/>
</dbReference>
<evidence type="ECO:0000313" key="13">
    <source>
        <dbReference type="Proteomes" id="UP000030418"/>
    </source>
</evidence>
<dbReference type="CDD" id="cd04651">
    <property type="entry name" value="LbH_G1P_AT_C"/>
    <property type="match status" value="1"/>
</dbReference>
<feature type="binding site" evidence="9">
    <location>
        <position position="183"/>
    </location>
    <ligand>
        <name>alpha-D-glucose 1-phosphate</name>
        <dbReference type="ChEBI" id="CHEBI:58601"/>
    </ligand>
</feature>
<dbReference type="PANTHER" id="PTHR43523:SF2">
    <property type="entry name" value="GLUCOSE-1-PHOSPHATE ADENYLYLTRANSFERASE"/>
    <property type="match status" value="1"/>
</dbReference>
<dbReference type="UniPathway" id="UPA00164"/>
<evidence type="ECO:0000256" key="3">
    <source>
        <dbReference type="ARBA" id="ARBA00022679"/>
    </source>
</evidence>
<feature type="binding site" evidence="9">
    <location>
        <position position="117"/>
    </location>
    <ligand>
        <name>alpha-D-glucose 1-phosphate</name>
        <dbReference type="ChEBI" id="CHEBI:58601"/>
    </ligand>
</feature>
<evidence type="ECO:0000256" key="7">
    <source>
        <dbReference type="ARBA" id="ARBA00023056"/>
    </source>
</evidence>
<reference evidence="12 13" key="1">
    <citation type="submission" date="2014-08" db="EMBL/GenBank/DDBJ databases">
        <title>Chaperone-usher fimbriae in a diverse selection of Gallibacterium genomes.</title>
        <authorList>
            <person name="Kudirkiene E."/>
            <person name="Bager R.J."/>
            <person name="Johnson T.J."/>
            <person name="Bojesen A.M."/>
        </authorList>
    </citation>
    <scope>NUCLEOTIDE SEQUENCE [LARGE SCALE GENOMIC DNA]</scope>
    <source>
        <strain evidence="12 13">CCM5976</strain>
    </source>
</reference>
<dbReference type="GO" id="GO:0005524">
    <property type="term" value="F:ATP binding"/>
    <property type="evidence" value="ECO:0007669"/>
    <property type="project" value="UniProtKB-KW"/>
</dbReference>
<sequence length="446" mass="50379">MSAATATTTKNAIPTRESIANDTLVLILAGGRGSRLHEMTDRRAKPAVYFGGAHRIIDFALSNCLNSGLLKIGVITQYEAHSLLRHLQHGWSFLPRERGHFVDMLPARQQLNDSTWYRGTADAVWQNVPIMKDHYHPKYVLILAGDHIYKMDYMRMIEDHIEFGGKATVGCIEVPKEDAKAFGVMAVNEKLKVEQFVEKPANPPTLPHKPDSSLASMGIYVFDADYLYDILAREASYENTSHDFGKDIIPAMVKEGLLYAHPFERSSKGRNTQGLIYWRDVGTLESYWSANIDLVSEKPQLDMFDSSWPIRTVPKQTLPTKFFYKHPHKQTIDNSLIGGSSVITDAEISNSVLFDHVRVDEGSKIEYAVILPQVKIGKNCVLRRCIIDRNCHIPDGMKIGVDLELDRQRFRISSKGDIVLVTEPMLEKLFDQEESAIDATKTDKEE</sequence>
<comment type="caution">
    <text evidence="12">The sequence shown here is derived from an EMBL/GenBank/DDBJ whole genome shotgun (WGS) entry which is preliminary data.</text>
</comment>
<gene>
    <name evidence="9 12" type="primary">glgC</name>
    <name evidence="12" type="ORF">P375_04775</name>
</gene>
<dbReference type="InterPro" id="IPR005836">
    <property type="entry name" value="ADP_Glu_pyroP_CS"/>
</dbReference>
<feature type="domain" description="Glucose-1-phosphate adenylyltransferase/Bifunctional protein GlmU-like C-terminal hexapeptide" evidence="11">
    <location>
        <begin position="319"/>
        <end position="420"/>
    </location>
</feature>
<evidence type="ECO:0000256" key="4">
    <source>
        <dbReference type="ARBA" id="ARBA00022695"/>
    </source>
</evidence>
<evidence type="ECO:0000313" key="12">
    <source>
        <dbReference type="EMBL" id="KGQ32657.1"/>
    </source>
</evidence>
<dbReference type="InterPro" id="IPR005835">
    <property type="entry name" value="NTP_transferase_dom"/>
</dbReference>
<proteinExistence type="inferred from homology"/>
<comment type="subunit">
    <text evidence="9">Homotetramer.</text>
</comment>
<keyword evidence="4 9" id="KW-0548">Nucleotidyltransferase</keyword>
<feature type="binding site" evidence="9">
    <location>
        <begin position="198"/>
        <end position="199"/>
    </location>
    <ligand>
        <name>alpha-D-glucose 1-phosphate</name>
        <dbReference type="ChEBI" id="CHEBI:58601"/>
    </ligand>
</feature>
<dbReference type="CDD" id="cd02508">
    <property type="entry name" value="ADP_Glucose_PP"/>
    <property type="match status" value="1"/>
</dbReference>
<dbReference type="GO" id="GO:0008878">
    <property type="term" value="F:glucose-1-phosphate adenylyltransferase activity"/>
    <property type="evidence" value="ECO:0007669"/>
    <property type="project" value="UniProtKB-UniRule"/>
</dbReference>
<evidence type="ECO:0000259" key="11">
    <source>
        <dbReference type="Pfam" id="PF24894"/>
    </source>
</evidence>
<keyword evidence="6 9" id="KW-0067">ATP-binding</keyword>
<dbReference type="SUPFAM" id="SSF51161">
    <property type="entry name" value="Trimeric LpxA-like enzymes"/>
    <property type="match status" value="1"/>
</dbReference>
<dbReference type="AlphaFoldDB" id="A0A0A2XNZ6"/>
<dbReference type="NCBIfam" id="NF001947">
    <property type="entry name" value="PRK00725.1"/>
    <property type="match status" value="1"/>
</dbReference>
<comment type="catalytic activity">
    <reaction evidence="9">
        <text>alpha-D-glucose 1-phosphate + ATP + H(+) = ADP-alpha-D-glucose + diphosphate</text>
        <dbReference type="Rhea" id="RHEA:12120"/>
        <dbReference type="ChEBI" id="CHEBI:15378"/>
        <dbReference type="ChEBI" id="CHEBI:30616"/>
        <dbReference type="ChEBI" id="CHEBI:33019"/>
        <dbReference type="ChEBI" id="CHEBI:57498"/>
        <dbReference type="ChEBI" id="CHEBI:58601"/>
        <dbReference type="EC" id="2.7.7.27"/>
    </reaction>
</comment>
<comment type="pathway">
    <text evidence="9">Glycan biosynthesis; glycogen biosynthesis.</text>
</comment>
<comment type="function">
    <text evidence="9">Involved in the biosynthesis of ADP-glucose, a building block required for the elongation reactions to produce glycogen. Catalyzes the reaction between ATP and alpha-D-glucose 1-phosphate (G1P) to produce pyrophosphate and ADP-Glc.</text>
</comment>
<dbReference type="Gene3D" id="2.160.10.10">
    <property type="entry name" value="Hexapeptide repeat proteins"/>
    <property type="match status" value="1"/>
</dbReference>
<keyword evidence="2 9" id="KW-0321">Glycogen metabolism</keyword>
<dbReference type="InterPro" id="IPR023049">
    <property type="entry name" value="GlgC_bac"/>
</dbReference>
<protein>
    <recommendedName>
        <fullName evidence="9">Glucose-1-phosphate adenylyltransferase</fullName>
        <ecNumber evidence="9">2.7.7.27</ecNumber>
    </recommendedName>
    <alternativeName>
        <fullName evidence="9">ADP-glucose pyrophosphorylase</fullName>
        <shortName evidence="9">ADPGlc PPase</shortName>
    </alternativeName>
    <alternativeName>
        <fullName evidence="9">ADP-glucose synthase</fullName>
    </alternativeName>
</protein>
<dbReference type="InterPro" id="IPR011004">
    <property type="entry name" value="Trimer_LpxA-like_sf"/>
</dbReference>
<dbReference type="PROSITE" id="PS00809">
    <property type="entry name" value="ADP_GLC_PYROPHOSPH_2"/>
    <property type="match status" value="1"/>
</dbReference>
<feature type="binding site" evidence="9">
    <location>
        <position position="216"/>
    </location>
    <ligand>
        <name>alpha-D-glucose 1-phosphate</name>
        <dbReference type="ChEBI" id="CHEBI:58601"/>
    </ligand>
</feature>
<dbReference type="Gene3D" id="3.90.550.10">
    <property type="entry name" value="Spore Coat Polysaccharide Biosynthesis Protein SpsA, Chain A"/>
    <property type="match status" value="1"/>
</dbReference>
<keyword evidence="13" id="KW-1185">Reference proteome</keyword>
<keyword evidence="7 9" id="KW-0320">Glycogen biosynthesis</keyword>
<evidence type="ECO:0000256" key="9">
    <source>
        <dbReference type="HAMAP-Rule" id="MF_00624"/>
    </source>
</evidence>
<evidence type="ECO:0000259" key="10">
    <source>
        <dbReference type="Pfam" id="PF00483"/>
    </source>
</evidence>
<comment type="similarity">
    <text evidence="1 9">Belongs to the bacterial/plant glucose-1-phosphate adenylyltransferase family.</text>
</comment>
<evidence type="ECO:0000256" key="8">
    <source>
        <dbReference type="ARBA" id="ARBA00023277"/>
    </source>
</evidence>
<feature type="domain" description="Nucleotidyl transferase" evidence="10">
    <location>
        <begin position="26"/>
        <end position="294"/>
    </location>
</feature>
<dbReference type="NCBIfam" id="TIGR02091">
    <property type="entry name" value="glgC"/>
    <property type="match status" value="1"/>
</dbReference>
<evidence type="ECO:0000256" key="5">
    <source>
        <dbReference type="ARBA" id="ARBA00022741"/>
    </source>
</evidence>
<feature type="site" description="Could play a key role in the communication between the regulatory and the substrate sites" evidence="9">
    <location>
        <position position="116"/>
    </location>
</feature>
<dbReference type="NCBIfam" id="NF002023">
    <property type="entry name" value="PRK00844.1"/>
    <property type="match status" value="1"/>
</dbReference>
<accession>A0A0A2XNZ6</accession>
<dbReference type="InterPro" id="IPR056818">
    <property type="entry name" value="GlmU/GlgC-like_hexapep"/>
</dbReference>
<evidence type="ECO:0000256" key="6">
    <source>
        <dbReference type="ARBA" id="ARBA00022840"/>
    </source>
</evidence>
<keyword evidence="8 9" id="KW-0119">Carbohydrate metabolism</keyword>
<dbReference type="RefSeq" id="WP_039134922.1">
    <property type="nucleotide sequence ID" value="NZ_JPXY01000020.1"/>
</dbReference>
<keyword evidence="3 9" id="KW-0808">Transferase</keyword>
<dbReference type="PANTHER" id="PTHR43523">
    <property type="entry name" value="GLUCOSE-1-PHOSPHATE ADENYLYLTRANSFERASE-RELATED"/>
    <property type="match status" value="1"/>
</dbReference>
<evidence type="ECO:0000256" key="1">
    <source>
        <dbReference type="ARBA" id="ARBA00010443"/>
    </source>
</evidence>
<name>A0A0A2XNZ6_9PAST</name>
<dbReference type="InterPro" id="IPR011831">
    <property type="entry name" value="ADP-Glc_PPase"/>
</dbReference>
<dbReference type="Pfam" id="PF24894">
    <property type="entry name" value="Hexapep_GlmU"/>
    <property type="match status" value="1"/>
</dbReference>
<dbReference type="EC" id="2.7.7.27" evidence="9"/>